<dbReference type="Proteomes" id="UP000221165">
    <property type="component" value="Unassembled WGS sequence"/>
</dbReference>
<dbReference type="GeneID" id="94425534"/>
<dbReference type="EMBL" id="MIGC01000885">
    <property type="protein sequence ID" value="PHJ24028.1"/>
    <property type="molecule type" value="Genomic_DNA"/>
</dbReference>
<keyword evidence="2" id="KW-0472">Membrane</keyword>
<feature type="compositionally biased region" description="Low complexity" evidence="1">
    <location>
        <begin position="762"/>
        <end position="777"/>
    </location>
</feature>
<sequence length="806" mass="90996">MKGPSSSSSPSSESPRSSSLSSSSSPDTPVSQASASLPTSLSSSLSDSVPNGETGIFPPPSSSISSSSSSVVSRFCSLGYLSPFRESFRVYSYVSSYLSFFLGGCFALEWRALEFFPRWLLRVLTFSWGGLLVFVDFFRIPSAVRHFQRRRQKAYIREELQARLSVCESLLLSLFRKRKEGEKDTREEKSLLSFSSPKKEDRCEEEKKDKNDSFSISSSERKKDEGSDQNRQRDLSQGVEKEEDHQEKEERNRGASSGPKDNETKEISLSDSPTCHLVPRDSSFSPLSASSSSSSCLSSSFEFLSFLQTSSASSKKFTSHDLQCLLNAYHIPPDICSSFSSSLVARGGSEVVSKRDCQRRHVLSTSSLLITPPPGASCGGKQDGDKKKDLGGEEKKIKDMCEERSKEEEARFSPAGMLMSRLKNFSPCSFKKLTCLRLFTRAPWMMMLRGLHAHVVCCYVVDIIFCNAQLSPLSEKIPRCLFLLLHIFFRSLGVYAATFSDLTGGECISSSSSGFSFFRCFSPPPMRSSAFLWYSFFLCLVASSLSSLFLMCLSYLGDLIRVSFPLIYESYLASDFFPAVALTLDSVKRGEKMPLLLKDDFYFTGQLIGLVLIAVSVYQSTRAHEEIRHHMKKEEVAYAKDLLALLALLQWQKEKEDQEEEKKKIKDNQERDKEDQGEDARKKDVDGEDKMKKEEKKKEEEKELLSVESGEKAKEEKDRKVGETAEEKRKKDEEMEKAIYRDERIVSIVSELYLREGVEEISSSSSFPSSSSFSLSPRVDSQKEDMKKRRTLLSSLRRRRRHPHGW</sequence>
<evidence type="ECO:0000256" key="1">
    <source>
        <dbReference type="SAM" id="MobiDB-lite"/>
    </source>
</evidence>
<proteinExistence type="predicted"/>
<feature type="compositionally biased region" description="Basic and acidic residues" evidence="1">
    <location>
        <begin position="219"/>
        <end position="253"/>
    </location>
</feature>
<evidence type="ECO:0000256" key="2">
    <source>
        <dbReference type="SAM" id="Phobius"/>
    </source>
</evidence>
<feature type="transmembrane region" description="Helical" evidence="2">
    <location>
        <begin position="119"/>
        <end position="140"/>
    </location>
</feature>
<feature type="region of interest" description="Disordered" evidence="1">
    <location>
        <begin position="202"/>
        <end position="275"/>
    </location>
</feature>
<dbReference type="AlphaFoldDB" id="A0A2C6L9C2"/>
<keyword evidence="2" id="KW-1133">Transmembrane helix</keyword>
<evidence type="ECO:0000313" key="3">
    <source>
        <dbReference type="EMBL" id="PHJ24028.1"/>
    </source>
</evidence>
<comment type="caution">
    <text evidence="3">The sequence shown here is derived from an EMBL/GenBank/DDBJ whole genome shotgun (WGS) entry which is preliminary data.</text>
</comment>
<dbReference type="PANTHER" id="PTHR36812:SF9">
    <property type="entry name" value="MYB-LIKE PROTEIN X ISOFORM X1"/>
    <property type="match status" value="1"/>
</dbReference>
<feature type="compositionally biased region" description="Basic and acidic residues" evidence="1">
    <location>
        <begin position="382"/>
        <end position="399"/>
    </location>
</feature>
<feature type="transmembrane region" description="Helical" evidence="2">
    <location>
        <begin position="90"/>
        <end position="113"/>
    </location>
</feature>
<evidence type="ECO:0008006" key="5">
    <source>
        <dbReference type="Google" id="ProtNLM"/>
    </source>
</evidence>
<feature type="compositionally biased region" description="Basic and acidic residues" evidence="1">
    <location>
        <begin position="202"/>
        <end position="212"/>
    </location>
</feature>
<feature type="region of interest" description="Disordered" evidence="1">
    <location>
        <begin position="368"/>
        <end position="399"/>
    </location>
</feature>
<feature type="region of interest" description="Disordered" evidence="1">
    <location>
        <begin position="658"/>
        <end position="737"/>
    </location>
</feature>
<evidence type="ECO:0000313" key="4">
    <source>
        <dbReference type="Proteomes" id="UP000221165"/>
    </source>
</evidence>
<feature type="transmembrane region" description="Helical" evidence="2">
    <location>
        <begin position="601"/>
        <end position="618"/>
    </location>
</feature>
<dbReference type="RefSeq" id="XP_067925702.1">
    <property type="nucleotide sequence ID" value="XM_068062323.1"/>
</dbReference>
<feature type="region of interest" description="Disordered" evidence="1">
    <location>
        <begin position="759"/>
        <end position="806"/>
    </location>
</feature>
<feature type="compositionally biased region" description="Basic residues" evidence="1">
    <location>
        <begin position="788"/>
        <end position="806"/>
    </location>
</feature>
<keyword evidence="2" id="KW-0812">Transmembrane</keyword>
<dbReference type="PANTHER" id="PTHR36812">
    <property type="entry name" value="NEUROFILAMENT TRIPLET M PROTEIN-LIKE PROTEIN"/>
    <property type="match status" value="1"/>
</dbReference>
<keyword evidence="4" id="KW-1185">Reference proteome</keyword>
<feature type="non-terminal residue" evidence="3">
    <location>
        <position position="806"/>
    </location>
</feature>
<organism evidence="3 4">
    <name type="scientific">Cystoisospora suis</name>
    <dbReference type="NCBI Taxonomy" id="483139"/>
    <lineage>
        <taxon>Eukaryota</taxon>
        <taxon>Sar</taxon>
        <taxon>Alveolata</taxon>
        <taxon>Apicomplexa</taxon>
        <taxon>Conoidasida</taxon>
        <taxon>Coccidia</taxon>
        <taxon>Eucoccidiorida</taxon>
        <taxon>Eimeriorina</taxon>
        <taxon>Sarcocystidae</taxon>
        <taxon>Cystoisospora</taxon>
    </lineage>
</organism>
<accession>A0A2C6L9C2</accession>
<dbReference type="VEuPathDB" id="ToxoDB:CSUI_002121"/>
<feature type="region of interest" description="Disordered" evidence="1">
    <location>
        <begin position="1"/>
        <end position="47"/>
    </location>
</feature>
<feature type="transmembrane region" description="Helical" evidence="2">
    <location>
        <begin position="531"/>
        <end position="556"/>
    </location>
</feature>
<protein>
    <recommendedName>
        <fullName evidence="5">Transmembrane protein</fullName>
    </recommendedName>
</protein>
<reference evidence="3 4" key="1">
    <citation type="journal article" date="2017" name="Int. J. Parasitol.">
        <title>The genome of the protozoan parasite Cystoisospora suis and a reverse vaccinology approach to identify vaccine candidates.</title>
        <authorList>
            <person name="Palmieri N."/>
            <person name="Shrestha A."/>
            <person name="Ruttkowski B."/>
            <person name="Beck T."/>
            <person name="Vogl C."/>
            <person name="Tomley F."/>
            <person name="Blake D.P."/>
            <person name="Joachim A."/>
        </authorList>
    </citation>
    <scope>NUCLEOTIDE SEQUENCE [LARGE SCALE GENOMIC DNA]</scope>
    <source>
        <strain evidence="3 4">Wien I</strain>
    </source>
</reference>
<name>A0A2C6L9C2_9APIC</name>
<gene>
    <name evidence="3" type="ORF">CSUI_002121</name>
</gene>
<dbReference type="OrthoDB" id="331532at2759"/>